<feature type="domain" description="Cell envelope-related transcriptional attenuator" evidence="4">
    <location>
        <begin position="255"/>
        <end position="409"/>
    </location>
</feature>
<comment type="similarity">
    <text evidence="1">Belongs to the LytR/CpsA/Psr (LCP) family.</text>
</comment>
<evidence type="ECO:0000259" key="4">
    <source>
        <dbReference type="Pfam" id="PF03816"/>
    </source>
</evidence>
<dbReference type="Pfam" id="PF13399">
    <property type="entry name" value="LytR_C"/>
    <property type="match status" value="1"/>
</dbReference>
<keyword evidence="3" id="KW-1133">Transmembrane helix</keyword>
<feature type="compositionally biased region" description="Basic residues" evidence="2">
    <location>
        <begin position="163"/>
        <end position="173"/>
    </location>
</feature>
<feature type="compositionally biased region" description="Basic and acidic residues" evidence="2">
    <location>
        <begin position="32"/>
        <end position="57"/>
    </location>
</feature>
<feature type="domain" description="LytR/CpsA/Psr regulator C-terminal" evidence="5">
    <location>
        <begin position="523"/>
        <end position="642"/>
    </location>
</feature>
<dbReference type="Proteomes" id="UP000217103">
    <property type="component" value="Unassembled WGS sequence"/>
</dbReference>
<keyword evidence="3" id="KW-0472">Membrane</keyword>
<protein>
    <submittedName>
        <fullName evidence="6">Cell envelope-related function transcriptional attenuator common domain-containing protein</fullName>
    </submittedName>
</protein>
<feature type="region of interest" description="Disordered" evidence="2">
    <location>
        <begin position="497"/>
        <end position="517"/>
    </location>
</feature>
<feature type="compositionally biased region" description="Low complexity" evidence="2">
    <location>
        <begin position="497"/>
        <end position="511"/>
    </location>
</feature>
<dbReference type="Pfam" id="PF03816">
    <property type="entry name" value="LytR_cpsA_psr"/>
    <property type="match status" value="1"/>
</dbReference>
<keyword evidence="7" id="KW-1185">Reference proteome</keyword>
<dbReference type="PANTHER" id="PTHR33392:SF6">
    <property type="entry name" value="POLYISOPRENYL-TEICHOIC ACID--PEPTIDOGLYCAN TEICHOIC ACID TRANSFERASE TAGU"/>
    <property type="match status" value="1"/>
</dbReference>
<evidence type="ECO:0000259" key="5">
    <source>
        <dbReference type="Pfam" id="PF13399"/>
    </source>
</evidence>
<dbReference type="STRING" id="35622.SAMN04489764_2492"/>
<feature type="transmembrane region" description="Helical" evidence="3">
    <location>
        <begin position="177"/>
        <end position="200"/>
    </location>
</feature>
<dbReference type="Gene3D" id="3.30.70.2390">
    <property type="match status" value="1"/>
</dbReference>
<evidence type="ECO:0000256" key="2">
    <source>
        <dbReference type="SAM" id="MobiDB-lite"/>
    </source>
</evidence>
<dbReference type="InterPro" id="IPR027381">
    <property type="entry name" value="LytR/CpsA/Psr_C"/>
</dbReference>
<keyword evidence="3" id="KW-0812">Transmembrane</keyword>
<gene>
    <name evidence="6" type="ORF">SAMN04489764_2492</name>
</gene>
<dbReference type="NCBIfam" id="TIGR00350">
    <property type="entry name" value="lytR_cpsA_psr"/>
    <property type="match status" value="1"/>
</dbReference>
<dbReference type="InterPro" id="IPR050922">
    <property type="entry name" value="LytR/CpsA/Psr_CW_biosynth"/>
</dbReference>
<evidence type="ECO:0000256" key="3">
    <source>
        <dbReference type="SAM" id="Phobius"/>
    </source>
</evidence>
<accession>A0A1H1EJU4</accession>
<name>A0A1H1EJU4_9ACTN</name>
<proteinExistence type="inferred from homology"/>
<reference evidence="6 7" key="1">
    <citation type="submission" date="2016-10" db="EMBL/GenBank/DDBJ databases">
        <authorList>
            <person name="de Groot N.N."/>
        </authorList>
    </citation>
    <scope>NUCLEOTIDE SEQUENCE [LARGE SCALE GENOMIC DNA]</scope>
    <source>
        <strain evidence="6 7">DSM 43794</strain>
    </source>
</reference>
<sequence>MSERRHLAVQDQGVYAHDAGRRAVRRTGRGLPPDDRGLADPRLGREPRVPGDSRAPLDPRFGNGRTRSRTGPPHDGFQDGFAGRPDAPERRGRGSVDRRYGRDLDGDFDRGFDDRGFDRVAGPDTGPDLYGDRHPGGRRSRRQAAPAPSRPQEDLPPDDPPRGHRRKDKGGGKRMKVLAWASVVMTGVMVAGTLGGYAVYRSALSQFRTEDVNAKLGNDRPVNSTGALNVLLVGSDTREGDNLKYGPQMQNAGKRTDTMILMHISPNRDNATLVSFPRDSVVQIPACEGDNGQQIPPRVDLINSAYNQGGIACTIRTLESLTDIRIDHFVEVDFTGFKNIVNALGGIRVCLKQPVNDNKAKLNLSAGWHTLKGEAALGYVRLRNYGNGSDIERIKRQQVFLREVVKKATSSDLLTNPTKLYNFITTAARSVTMDPELANNTETLIQIAQSARSLTASGVQFITVPWGPHPDDENRVIWKQPQADNLFQMIRNDVEVKPTTTPKPTASAKASNAPQKPTIKPEDVRIQVLNGTNVSGRATTVAEALAAQGFNVVEVGDAQLPGADRPETKLLYPKNAEFGADYAAPVAAKLLNEVKPTSGRIQPTKSEPYVPDDASGEKNAGKKKADKGGKTPLIQLVIGADWEGVKAPVRITEDLKQNVVDEKTDPCQ</sequence>
<dbReference type="AlphaFoldDB" id="A0A1H1EJU4"/>
<feature type="compositionally biased region" description="Basic and acidic residues" evidence="2">
    <location>
        <begin position="86"/>
        <end position="118"/>
    </location>
</feature>
<feature type="region of interest" description="Disordered" evidence="2">
    <location>
        <begin position="1"/>
        <end position="173"/>
    </location>
</feature>
<dbReference type="RefSeq" id="WP_242659247.1">
    <property type="nucleotide sequence ID" value="NZ_FNKK01000002.1"/>
</dbReference>
<organism evidence="6 7">
    <name type="scientific">Thermostaphylospora chromogena</name>
    <dbReference type="NCBI Taxonomy" id="35622"/>
    <lineage>
        <taxon>Bacteria</taxon>
        <taxon>Bacillati</taxon>
        <taxon>Actinomycetota</taxon>
        <taxon>Actinomycetes</taxon>
        <taxon>Streptosporangiales</taxon>
        <taxon>Thermomonosporaceae</taxon>
        <taxon>Thermostaphylospora</taxon>
    </lineage>
</organism>
<feature type="region of interest" description="Disordered" evidence="2">
    <location>
        <begin position="597"/>
        <end position="628"/>
    </location>
</feature>
<dbReference type="InterPro" id="IPR004474">
    <property type="entry name" value="LytR_CpsA_psr"/>
</dbReference>
<evidence type="ECO:0000313" key="6">
    <source>
        <dbReference type="EMBL" id="SDQ88446.1"/>
    </source>
</evidence>
<dbReference type="Gene3D" id="3.40.630.190">
    <property type="entry name" value="LCP protein"/>
    <property type="match status" value="1"/>
</dbReference>
<dbReference type="EMBL" id="FNKK01000002">
    <property type="protein sequence ID" value="SDQ88446.1"/>
    <property type="molecule type" value="Genomic_DNA"/>
</dbReference>
<dbReference type="PANTHER" id="PTHR33392">
    <property type="entry name" value="POLYISOPRENYL-TEICHOIC ACID--PEPTIDOGLYCAN TEICHOIC ACID TRANSFERASE TAGU"/>
    <property type="match status" value="1"/>
</dbReference>
<evidence type="ECO:0000256" key="1">
    <source>
        <dbReference type="ARBA" id="ARBA00006068"/>
    </source>
</evidence>
<evidence type="ECO:0000313" key="7">
    <source>
        <dbReference type="Proteomes" id="UP000217103"/>
    </source>
</evidence>